<gene>
    <name evidence="7" type="ORF">B0H17DRAFT_1076108</name>
</gene>
<evidence type="ECO:0000256" key="2">
    <source>
        <dbReference type="ARBA" id="ARBA00022630"/>
    </source>
</evidence>
<dbReference type="Gene3D" id="3.50.50.60">
    <property type="entry name" value="FAD/NAD(P)-binding domain"/>
    <property type="match status" value="1"/>
</dbReference>
<name>A0AAD7D6D5_MYCRO</name>
<feature type="domain" description="FAD-binding" evidence="6">
    <location>
        <begin position="8"/>
        <end position="373"/>
    </location>
</feature>
<dbReference type="PRINTS" id="PR00420">
    <property type="entry name" value="RNGMNOXGNASE"/>
</dbReference>
<dbReference type="InterPro" id="IPR002938">
    <property type="entry name" value="FAD-bd"/>
</dbReference>
<keyword evidence="8" id="KW-1185">Reference proteome</keyword>
<dbReference type="AlphaFoldDB" id="A0AAD7D6D5"/>
<accession>A0AAD7D6D5</accession>
<dbReference type="PANTHER" id="PTHR13789:SF314">
    <property type="entry name" value="FAD-BINDING DOMAIN-CONTAINING PROTEIN"/>
    <property type="match status" value="1"/>
</dbReference>
<comment type="similarity">
    <text evidence="1">Belongs to the paxM FAD-dependent monooxygenase family.</text>
</comment>
<organism evidence="7 8">
    <name type="scientific">Mycena rosella</name>
    <name type="common">Pink bonnet</name>
    <name type="synonym">Agaricus rosellus</name>
    <dbReference type="NCBI Taxonomy" id="1033263"/>
    <lineage>
        <taxon>Eukaryota</taxon>
        <taxon>Fungi</taxon>
        <taxon>Dikarya</taxon>
        <taxon>Basidiomycota</taxon>
        <taxon>Agaricomycotina</taxon>
        <taxon>Agaricomycetes</taxon>
        <taxon>Agaricomycetidae</taxon>
        <taxon>Agaricales</taxon>
        <taxon>Marasmiineae</taxon>
        <taxon>Mycenaceae</taxon>
        <taxon>Mycena</taxon>
    </lineage>
</organism>
<keyword evidence="3" id="KW-0274">FAD</keyword>
<dbReference type="InterPro" id="IPR050493">
    <property type="entry name" value="FAD-dep_Monooxygenase_BioMet"/>
</dbReference>
<comment type="caution">
    <text evidence="7">The sequence shown here is derived from an EMBL/GenBank/DDBJ whole genome shotgun (WGS) entry which is preliminary data.</text>
</comment>
<reference evidence="7" key="1">
    <citation type="submission" date="2023-03" db="EMBL/GenBank/DDBJ databases">
        <title>Massive genome expansion in bonnet fungi (Mycena s.s.) driven by repeated elements and novel gene families across ecological guilds.</title>
        <authorList>
            <consortium name="Lawrence Berkeley National Laboratory"/>
            <person name="Harder C.B."/>
            <person name="Miyauchi S."/>
            <person name="Viragh M."/>
            <person name="Kuo A."/>
            <person name="Thoen E."/>
            <person name="Andreopoulos B."/>
            <person name="Lu D."/>
            <person name="Skrede I."/>
            <person name="Drula E."/>
            <person name="Henrissat B."/>
            <person name="Morin E."/>
            <person name="Kohler A."/>
            <person name="Barry K."/>
            <person name="LaButti K."/>
            <person name="Morin E."/>
            <person name="Salamov A."/>
            <person name="Lipzen A."/>
            <person name="Mereny Z."/>
            <person name="Hegedus B."/>
            <person name="Baldrian P."/>
            <person name="Stursova M."/>
            <person name="Weitz H."/>
            <person name="Taylor A."/>
            <person name="Grigoriev I.V."/>
            <person name="Nagy L.G."/>
            <person name="Martin F."/>
            <person name="Kauserud H."/>
        </authorList>
    </citation>
    <scope>NUCLEOTIDE SEQUENCE</scope>
    <source>
        <strain evidence="7">CBHHK067</strain>
    </source>
</reference>
<dbReference type="Proteomes" id="UP001221757">
    <property type="component" value="Unassembled WGS sequence"/>
</dbReference>
<dbReference type="PANTHER" id="PTHR13789">
    <property type="entry name" value="MONOOXYGENASE"/>
    <property type="match status" value="1"/>
</dbReference>
<dbReference type="GO" id="GO:0004497">
    <property type="term" value="F:monooxygenase activity"/>
    <property type="evidence" value="ECO:0007669"/>
    <property type="project" value="UniProtKB-KW"/>
</dbReference>
<dbReference type="InterPro" id="IPR036188">
    <property type="entry name" value="FAD/NAD-bd_sf"/>
</dbReference>
<protein>
    <recommendedName>
        <fullName evidence="6">FAD-binding domain-containing protein</fullName>
    </recommendedName>
</protein>
<dbReference type="GO" id="GO:0071949">
    <property type="term" value="F:FAD binding"/>
    <property type="evidence" value="ECO:0007669"/>
    <property type="project" value="InterPro"/>
</dbReference>
<evidence type="ECO:0000256" key="1">
    <source>
        <dbReference type="ARBA" id="ARBA00007992"/>
    </source>
</evidence>
<keyword evidence="5" id="KW-0503">Monooxygenase</keyword>
<dbReference type="SUPFAM" id="SSF51905">
    <property type="entry name" value="FAD/NAD(P)-binding domain"/>
    <property type="match status" value="1"/>
</dbReference>
<evidence type="ECO:0000256" key="3">
    <source>
        <dbReference type="ARBA" id="ARBA00022827"/>
    </source>
</evidence>
<evidence type="ECO:0000313" key="8">
    <source>
        <dbReference type="Proteomes" id="UP001221757"/>
    </source>
</evidence>
<evidence type="ECO:0000259" key="6">
    <source>
        <dbReference type="Pfam" id="PF01494"/>
    </source>
</evidence>
<evidence type="ECO:0000256" key="5">
    <source>
        <dbReference type="ARBA" id="ARBA00023033"/>
    </source>
</evidence>
<evidence type="ECO:0000313" key="7">
    <source>
        <dbReference type="EMBL" id="KAJ7681486.1"/>
    </source>
</evidence>
<dbReference type="EMBL" id="JARKIE010000117">
    <property type="protein sequence ID" value="KAJ7681486.1"/>
    <property type="molecule type" value="Genomic_DNA"/>
</dbReference>
<evidence type="ECO:0000256" key="4">
    <source>
        <dbReference type="ARBA" id="ARBA00023002"/>
    </source>
</evidence>
<sequence>MASGPARLQILIVGGGLAGLAAASFLREQHEVTVLERSKLDFARNDYAMSIAPNTHRLLLEQGIEDSHLKATILNYVWNCGLDGKITREILANSLARFGTTTIFTRRSRLHAELHRLATGDERPGKPARIIEEVKIATVDVVRGEIATEAGDTYRGDLIIGADGINSAVRAAVLSTTSGSVNVAGGAAAVPSGLAAYLCTVPNAVLRDDPILAFQTEKSGMAAFHGGDEGGLRKRVLVFPADPENFQIVAYHPEDAWVERFTNSGSSIIKDIPATRAVQDFSEFHPSVQKMLASATNPDVWRIRDLDRLPEWHSGKAILIGDAAHAVTPHFGQGCNIAIEDGEAIGYFIRNLASPAQIPIALESFESIRVPRAHMVQFSSRQAGGLLSPEEQKKAGQFNSNAFMAEVYGYTSAKDAWEKFKASQS</sequence>
<proteinExistence type="inferred from homology"/>
<keyword evidence="4" id="KW-0560">Oxidoreductase</keyword>
<dbReference type="Pfam" id="PF01494">
    <property type="entry name" value="FAD_binding_3"/>
    <property type="match status" value="1"/>
</dbReference>
<keyword evidence="2" id="KW-0285">Flavoprotein</keyword>